<evidence type="ECO:0000256" key="1">
    <source>
        <dbReference type="SAM" id="MobiDB-lite"/>
    </source>
</evidence>
<feature type="compositionally biased region" description="Basic and acidic residues" evidence="1">
    <location>
        <begin position="82"/>
        <end position="96"/>
    </location>
</feature>
<organism evidence="4 5">
    <name type="scientific">Streptomyces polygonati</name>
    <dbReference type="NCBI Taxonomy" id="1617087"/>
    <lineage>
        <taxon>Bacteria</taxon>
        <taxon>Bacillati</taxon>
        <taxon>Actinomycetota</taxon>
        <taxon>Actinomycetes</taxon>
        <taxon>Kitasatosporales</taxon>
        <taxon>Streptomycetaceae</taxon>
        <taxon>Streptomyces</taxon>
    </lineage>
</organism>
<evidence type="ECO:0000256" key="2">
    <source>
        <dbReference type="SAM" id="Phobius"/>
    </source>
</evidence>
<keyword evidence="2" id="KW-1133">Transmembrane helix</keyword>
<accession>A0ABV8HLH2</accession>
<feature type="signal peptide" evidence="3">
    <location>
        <begin position="1"/>
        <end position="21"/>
    </location>
</feature>
<gene>
    <name evidence="4" type="ORF">ACFO3J_13285</name>
</gene>
<dbReference type="EMBL" id="JBHSBB010000010">
    <property type="protein sequence ID" value="MFC4032451.1"/>
    <property type="molecule type" value="Genomic_DNA"/>
</dbReference>
<keyword evidence="5" id="KW-1185">Reference proteome</keyword>
<keyword evidence="3" id="KW-0732">Signal</keyword>
<feature type="region of interest" description="Disordered" evidence="1">
    <location>
        <begin position="82"/>
        <end position="157"/>
    </location>
</feature>
<proteinExistence type="predicted"/>
<keyword evidence="2" id="KW-0812">Transmembrane</keyword>
<feature type="compositionally biased region" description="Basic residues" evidence="1">
    <location>
        <begin position="147"/>
        <end position="157"/>
    </location>
</feature>
<feature type="chain" id="PRO_5046477432" description="LapA family protein" evidence="3">
    <location>
        <begin position="22"/>
        <end position="157"/>
    </location>
</feature>
<name>A0ABV8HLH2_9ACTN</name>
<keyword evidence="2" id="KW-0472">Membrane</keyword>
<evidence type="ECO:0000256" key="3">
    <source>
        <dbReference type="SAM" id="SignalP"/>
    </source>
</evidence>
<evidence type="ECO:0008006" key="6">
    <source>
        <dbReference type="Google" id="ProtNLM"/>
    </source>
</evidence>
<dbReference type="Proteomes" id="UP001595765">
    <property type="component" value="Unassembled WGS sequence"/>
</dbReference>
<dbReference type="RefSeq" id="WP_386429426.1">
    <property type="nucleotide sequence ID" value="NZ_JBHSBB010000010.1"/>
</dbReference>
<comment type="caution">
    <text evidence="4">The sequence shown here is derived from an EMBL/GenBank/DDBJ whole genome shotgun (WGS) entry which is preliminary data.</text>
</comment>
<evidence type="ECO:0000313" key="5">
    <source>
        <dbReference type="Proteomes" id="UP001595765"/>
    </source>
</evidence>
<reference evidence="5" key="1">
    <citation type="journal article" date="2019" name="Int. J. Syst. Evol. Microbiol.">
        <title>The Global Catalogue of Microorganisms (GCM) 10K type strain sequencing project: providing services to taxonomists for standard genome sequencing and annotation.</title>
        <authorList>
            <consortium name="The Broad Institute Genomics Platform"/>
            <consortium name="The Broad Institute Genome Sequencing Center for Infectious Disease"/>
            <person name="Wu L."/>
            <person name="Ma J."/>
        </authorList>
    </citation>
    <scope>NUCLEOTIDE SEQUENCE [LARGE SCALE GENOMIC DNA]</scope>
    <source>
        <strain evidence="5">CGMCC 4.7237</strain>
    </source>
</reference>
<protein>
    <recommendedName>
        <fullName evidence="6">LapA family protein</fullName>
    </recommendedName>
</protein>
<evidence type="ECO:0000313" key="4">
    <source>
        <dbReference type="EMBL" id="MFC4032451.1"/>
    </source>
</evidence>
<feature type="compositionally biased region" description="Low complexity" evidence="1">
    <location>
        <begin position="97"/>
        <end position="131"/>
    </location>
</feature>
<sequence>MLILGLLLLGCTAAFTGLALADNLNGGPDYNVTILGHHLATMNSLAIFCAGLALALIFCLGAMMVRGGMALHRRKSRKLAAARRDAAETARERDALAARLENTTTTAPTDPDYPTSADPYPSSYDTAADAEPTPDDSPHPATPESKPRRHPRHLFGH</sequence>
<feature type="transmembrane region" description="Helical" evidence="2">
    <location>
        <begin position="45"/>
        <end position="65"/>
    </location>
</feature>